<organism evidence="1 2">
    <name type="scientific">Arctium lappa</name>
    <name type="common">Greater burdock</name>
    <name type="synonym">Lappa major</name>
    <dbReference type="NCBI Taxonomy" id="4217"/>
    <lineage>
        <taxon>Eukaryota</taxon>
        <taxon>Viridiplantae</taxon>
        <taxon>Streptophyta</taxon>
        <taxon>Embryophyta</taxon>
        <taxon>Tracheophyta</taxon>
        <taxon>Spermatophyta</taxon>
        <taxon>Magnoliopsida</taxon>
        <taxon>eudicotyledons</taxon>
        <taxon>Gunneridae</taxon>
        <taxon>Pentapetalae</taxon>
        <taxon>asterids</taxon>
        <taxon>campanulids</taxon>
        <taxon>Asterales</taxon>
        <taxon>Asteraceae</taxon>
        <taxon>Carduoideae</taxon>
        <taxon>Cardueae</taxon>
        <taxon>Arctiinae</taxon>
        <taxon>Arctium</taxon>
    </lineage>
</organism>
<proteinExistence type="predicted"/>
<protein>
    <submittedName>
        <fullName evidence="1">Uncharacterized protein</fullName>
    </submittedName>
</protein>
<reference evidence="2" key="1">
    <citation type="journal article" date="2022" name="Mol. Ecol. Resour.">
        <title>The genomes of chicory, endive, great burdock and yacon provide insights into Asteraceae palaeo-polyploidization history and plant inulin production.</title>
        <authorList>
            <person name="Fan W."/>
            <person name="Wang S."/>
            <person name="Wang H."/>
            <person name="Wang A."/>
            <person name="Jiang F."/>
            <person name="Liu H."/>
            <person name="Zhao H."/>
            <person name="Xu D."/>
            <person name="Zhang Y."/>
        </authorList>
    </citation>
    <scope>NUCLEOTIDE SEQUENCE [LARGE SCALE GENOMIC DNA]</scope>
    <source>
        <strain evidence="2">cv. Niubang</strain>
    </source>
</reference>
<comment type="caution">
    <text evidence="1">The sequence shown here is derived from an EMBL/GenBank/DDBJ whole genome shotgun (WGS) entry which is preliminary data.</text>
</comment>
<name>A0ACB9C5P9_ARCLA</name>
<gene>
    <name evidence="1" type="ORF">L6452_18167</name>
</gene>
<reference evidence="1 2" key="2">
    <citation type="journal article" date="2022" name="Mol. Ecol. Resour.">
        <title>The genomes of chicory, endive, great burdock and yacon provide insights into Asteraceae paleo-polyploidization history and plant inulin production.</title>
        <authorList>
            <person name="Fan W."/>
            <person name="Wang S."/>
            <person name="Wang H."/>
            <person name="Wang A."/>
            <person name="Jiang F."/>
            <person name="Liu H."/>
            <person name="Zhao H."/>
            <person name="Xu D."/>
            <person name="Zhang Y."/>
        </authorList>
    </citation>
    <scope>NUCLEOTIDE SEQUENCE [LARGE SCALE GENOMIC DNA]</scope>
    <source>
        <strain evidence="2">cv. Niubang</strain>
    </source>
</reference>
<keyword evidence="2" id="KW-1185">Reference proteome</keyword>
<dbReference type="Proteomes" id="UP001055879">
    <property type="component" value="Linkage Group LG05"/>
</dbReference>
<accession>A0ACB9C5P9</accession>
<evidence type="ECO:0000313" key="2">
    <source>
        <dbReference type="Proteomes" id="UP001055879"/>
    </source>
</evidence>
<dbReference type="EMBL" id="CM042051">
    <property type="protein sequence ID" value="KAI3729507.1"/>
    <property type="molecule type" value="Genomic_DNA"/>
</dbReference>
<sequence>MDRGSGRGMGGGMPGGVEVGIGDCLVEGSLDEEEDEDEDEEGNLVGEGVFFSFGDPEVITVGSSPTTLLKVGEGFCSLVIGGGELKETLDTLSCKR</sequence>
<evidence type="ECO:0000313" key="1">
    <source>
        <dbReference type="EMBL" id="KAI3729507.1"/>
    </source>
</evidence>